<evidence type="ECO:0000256" key="1">
    <source>
        <dbReference type="SAM" id="MobiDB-lite"/>
    </source>
</evidence>
<dbReference type="RefSeq" id="WP_388109555.1">
    <property type="nucleotide sequence ID" value="NZ_JBIAHM010000009.1"/>
</dbReference>
<protein>
    <submittedName>
        <fullName evidence="2">Uncharacterized protein</fullName>
    </submittedName>
</protein>
<organism evidence="2 3">
    <name type="scientific">Streptomyces hokutonensis</name>
    <dbReference type="NCBI Taxonomy" id="1306990"/>
    <lineage>
        <taxon>Bacteria</taxon>
        <taxon>Bacillati</taxon>
        <taxon>Actinomycetota</taxon>
        <taxon>Actinomycetes</taxon>
        <taxon>Kitasatosporales</taxon>
        <taxon>Streptomycetaceae</taxon>
        <taxon>Streptomyces</taxon>
    </lineage>
</organism>
<sequence>MARQPKDVKIAGAFVTPGDRAGWVRSSASTAVPSQIRALLHLEEPPVVVQMFITVDAGARALIREIAVSPQAVDVAITTSLLRRVPVDYLLRYALEKASVTAKGRPDIHEGAFQLNSDPEHQAWVSPPPPSVGRGHDVPLDRVQRAAEVYKQALASGSRSPGMEVAAAMGYSRATAARDIRQARERGLIAPEGHEAQQAPTGLAKAPQPGVVPPNPVWQSLHDPNRWEPLEDWTAGFGEEIKHPGVSGDPSAPGIRPLPEPRLQDGEEDGEGNGEDQ</sequence>
<gene>
    <name evidence="2" type="ORF">ACFYNQ_25830</name>
</gene>
<reference evidence="2 3" key="1">
    <citation type="submission" date="2024-10" db="EMBL/GenBank/DDBJ databases">
        <title>The Natural Products Discovery Center: Release of the First 8490 Sequenced Strains for Exploring Actinobacteria Biosynthetic Diversity.</title>
        <authorList>
            <person name="Kalkreuter E."/>
            <person name="Kautsar S.A."/>
            <person name="Yang D."/>
            <person name="Bader C.D."/>
            <person name="Teijaro C.N."/>
            <person name="Fluegel L."/>
            <person name="Davis C.M."/>
            <person name="Simpson J.R."/>
            <person name="Lauterbach L."/>
            <person name="Steele A.D."/>
            <person name="Gui C."/>
            <person name="Meng S."/>
            <person name="Li G."/>
            <person name="Viehrig K."/>
            <person name="Ye F."/>
            <person name="Su P."/>
            <person name="Kiefer A.F."/>
            <person name="Nichols A."/>
            <person name="Cepeda A.J."/>
            <person name="Yan W."/>
            <person name="Fan B."/>
            <person name="Jiang Y."/>
            <person name="Adhikari A."/>
            <person name="Zheng C.-J."/>
            <person name="Schuster L."/>
            <person name="Cowan T.M."/>
            <person name="Smanski M.J."/>
            <person name="Chevrette M.G."/>
            <person name="De Carvalho L.P.S."/>
            <person name="Shen B."/>
        </authorList>
    </citation>
    <scope>NUCLEOTIDE SEQUENCE [LARGE SCALE GENOMIC DNA]</scope>
    <source>
        <strain evidence="2 3">NPDC006488</strain>
    </source>
</reference>
<proteinExistence type="predicted"/>
<evidence type="ECO:0000313" key="3">
    <source>
        <dbReference type="Proteomes" id="UP001601303"/>
    </source>
</evidence>
<feature type="region of interest" description="Disordered" evidence="1">
    <location>
        <begin position="192"/>
        <end position="277"/>
    </location>
</feature>
<dbReference type="Proteomes" id="UP001601303">
    <property type="component" value="Unassembled WGS sequence"/>
</dbReference>
<evidence type="ECO:0000313" key="2">
    <source>
        <dbReference type="EMBL" id="MFE9601971.1"/>
    </source>
</evidence>
<keyword evidence="3" id="KW-1185">Reference proteome</keyword>
<comment type="caution">
    <text evidence="2">The sequence shown here is derived from an EMBL/GenBank/DDBJ whole genome shotgun (WGS) entry which is preliminary data.</text>
</comment>
<accession>A0ABW6M778</accession>
<dbReference type="EMBL" id="JBIAHM010000009">
    <property type="protein sequence ID" value="MFE9601971.1"/>
    <property type="molecule type" value="Genomic_DNA"/>
</dbReference>
<name>A0ABW6M778_9ACTN</name>
<feature type="compositionally biased region" description="Acidic residues" evidence="1">
    <location>
        <begin position="266"/>
        <end position="277"/>
    </location>
</feature>